<dbReference type="Pfam" id="PF22638">
    <property type="entry name" value="FlgK_D1"/>
    <property type="match status" value="1"/>
</dbReference>
<dbReference type="RefSeq" id="WP_132029449.1">
    <property type="nucleotide sequence ID" value="NZ_SMAI01000001.1"/>
</dbReference>
<keyword evidence="10" id="KW-1185">Reference proteome</keyword>
<proteinExistence type="inferred from homology"/>
<dbReference type="InterPro" id="IPR010930">
    <property type="entry name" value="Flg_bb/hook_C_dom"/>
</dbReference>
<evidence type="ECO:0000256" key="1">
    <source>
        <dbReference type="ARBA" id="ARBA00004365"/>
    </source>
</evidence>
<feature type="domain" description="Flagellar basal-body/hook protein C-terminal" evidence="7">
    <location>
        <begin position="441"/>
        <end position="478"/>
    </location>
</feature>
<dbReference type="PANTHER" id="PTHR30033:SF1">
    <property type="entry name" value="FLAGELLAR HOOK-ASSOCIATED PROTEIN 1"/>
    <property type="match status" value="1"/>
</dbReference>
<keyword evidence="9" id="KW-0966">Cell projection</keyword>
<dbReference type="Pfam" id="PF06429">
    <property type="entry name" value="Flg_bbr_C"/>
    <property type="match status" value="1"/>
</dbReference>
<keyword evidence="9" id="KW-0969">Cilium</keyword>
<evidence type="ECO:0000256" key="2">
    <source>
        <dbReference type="ARBA" id="ARBA00004613"/>
    </source>
</evidence>
<dbReference type="InterPro" id="IPR002371">
    <property type="entry name" value="FlgK"/>
</dbReference>
<comment type="caution">
    <text evidence="9">The sequence shown here is derived from an EMBL/GenBank/DDBJ whole genome shotgun (WGS) entry which is preliminary data.</text>
</comment>
<dbReference type="NCBIfam" id="TIGR02492">
    <property type="entry name" value="flgK_ends"/>
    <property type="match status" value="1"/>
</dbReference>
<dbReference type="GO" id="GO:0044780">
    <property type="term" value="P:bacterial-type flagellum assembly"/>
    <property type="evidence" value="ECO:0007669"/>
    <property type="project" value="InterPro"/>
</dbReference>
<evidence type="ECO:0000256" key="5">
    <source>
        <dbReference type="ARBA" id="ARBA00022525"/>
    </source>
</evidence>
<dbReference type="AlphaFoldDB" id="A0A4R3M504"/>
<evidence type="ECO:0000256" key="6">
    <source>
        <dbReference type="ARBA" id="ARBA00023143"/>
    </source>
</evidence>
<keyword evidence="9" id="KW-0282">Flagellum</keyword>
<sequence>MSLSLALNTARSSILTTSAQVEASARNIAGAGDPSTSRKIAVTTTSAAGGATVVQISRASDAALYTRMITATSRTAERQAVQDGLDRLQAAVGDPGGETAPAARLGALSDALVQYRNAPDEPAFGSALVTAAQDLTASLHASAEAVLTLRRDADQSMVRSVARVNDLLKQFGVENSAVIKGTAVGGDVTDALDRRDAIVSQISEEMGVSAVMRPGNDLVLYSDSGATLFETTARTVTFQSTPVFDAQTVGNGVFVDGVAVTGDAATMPLASGRLAGLTTLRDSVALTYQTQLDETARGLIASFAETSASAPTRPGLFTVGDADLAAEATPGLARRLAVAAAADPAKGGSPSLLRDGGINGSDYVVNASGDPGFPDRLQALSDALTAGRSFDAAGDIATSASLIEYSTASAGWLSAQRQAATTSAATEGALLSHASNALSNATGVNMDEEYAHQLELEHSFQASSKLMAIINQLFDSLLAAIR</sequence>
<organism evidence="9 10">
    <name type="scientific">Aquabacter spiritensis</name>
    <dbReference type="NCBI Taxonomy" id="933073"/>
    <lineage>
        <taxon>Bacteria</taxon>
        <taxon>Pseudomonadati</taxon>
        <taxon>Pseudomonadota</taxon>
        <taxon>Alphaproteobacteria</taxon>
        <taxon>Hyphomicrobiales</taxon>
        <taxon>Xanthobacteraceae</taxon>
        <taxon>Aquabacter</taxon>
    </lineage>
</organism>
<dbReference type="Proteomes" id="UP000294664">
    <property type="component" value="Unassembled WGS sequence"/>
</dbReference>
<reference evidence="9 10" key="1">
    <citation type="submission" date="2019-03" db="EMBL/GenBank/DDBJ databases">
        <title>Genomic Encyclopedia of Type Strains, Phase IV (KMG-IV): sequencing the most valuable type-strain genomes for metagenomic binning, comparative biology and taxonomic classification.</title>
        <authorList>
            <person name="Goeker M."/>
        </authorList>
    </citation>
    <scope>NUCLEOTIDE SEQUENCE [LARGE SCALE GENOMIC DNA]</scope>
    <source>
        <strain evidence="9 10">DSM 9035</strain>
    </source>
</reference>
<evidence type="ECO:0000259" key="7">
    <source>
        <dbReference type="Pfam" id="PF06429"/>
    </source>
</evidence>
<dbReference type="InterPro" id="IPR053927">
    <property type="entry name" value="FlgK_helical"/>
</dbReference>
<evidence type="ECO:0000313" key="9">
    <source>
        <dbReference type="EMBL" id="TCT07946.1"/>
    </source>
</evidence>
<dbReference type="SUPFAM" id="SSF64518">
    <property type="entry name" value="Phase 1 flagellin"/>
    <property type="match status" value="1"/>
</dbReference>
<evidence type="ECO:0000256" key="4">
    <source>
        <dbReference type="ARBA" id="ARBA00016244"/>
    </source>
</evidence>
<name>A0A4R3M504_9HYPH</name>
<feature type="domain" description="Flagellar hook-associated protein FlgK helical" evidence="8">
    <location>
        <begin position="98"/>
        <end position="306"/>
    </location>
</feature>
<keyword evidence="6" id="KW-0975">Bacterial flagellum</keyword>
<evidence type="ECO:0000256" key="3">
    <source>
        <dbReference type="ARBA" id="ARBA00009677"/>
    </source>
</evidence>
<protein>
    <recommendedName>
        <fullName evidence="4">Flagellar hook-associated protein 1</fullName>
    </recommendedName>
</protein>
<dbReference type="EMBL" id="SMAI01000001">
    <property type="protein sequence ID" value="TCT07946.1"/>
    <property type="molecule type" value="Genomic_DNA"/>
</dbReference>
<comment type="similarity">
    <text evidence="3">Belongs to the flagella basal body rod proteins family.</text>
</comment>
<comment type="subcellular location">
    <subcellularLocation>
        <location evidence="1">Bacterial flagellum</location>
    </subcellularLocation>
    <subcellularLocation>
        <location evidence="2">Secreted</location>
    </subcellularLocation>
</comment>
<evidence type="ECO:0000313" key="10">
    <source>
        <dbReference type="Proteomes" id="UP000294664"/>
    </source>
</evidence>
<dbReference type="PANTHER" id="PTHR30033">
    <property type="entry name" value="FLAGELLAR HOOK-ASSOCIATED PROTEIN 1"/>
    <property type="match status" value="1"/>
</dbReference>
<dbReference type="OrthoDB" id="7181295at2"/>
<evidence type="ECO:0000259" key="8">
    <source>
        <dbReference type="Pfam" id="PF22638"/>
    </source>
</evidence>
<dbReference type="GO" id="GO:0009424">
    <property type="term" value="C:bacterial-type flagellum hook"/>
    <property type="evidence" value="ECO:0007669"/>
    <property type="project" value="InterPro"/>
</dbReference>
<dbReference type="GO" id="GO:0005198">
    <property type="term" value="F:structural molecule activity"/>
    <property type="evidence" value="ECO:0007669"/>
    <property type="project" value="InterPro"/>
</dbReference>
<keyword evidence="5" id="KW-0964">Secreted</keyword>
<dbReference type="GO" id="GO:0005576">
    <property type="term" value="C:extracellular region"/>
    <property type="evidence" value="ECO:0007669"/>
    <property type="project" value="UniProtKB-SubCell"/>
</dbReference>
<accession>A0A4R3M504</accession>
<gene>
    <name evidence="9" type="ORF">EDC64_101465</name>
</gene>